<comment type="caution">
    <text evidence="2">The sequence shown here is derived from an EMBL/GenBank/DDBJ whole genome shotgun (WGS) entry which is preliminary data.</text>
</comment>
<keyword evidence="1" id="KW-0472">Membrane</keyword>
<sequence>MQIKPHTFFFIATLGILIFGLGFEQDWSFDLNIHDSCLVVDHASMIVLSVFILFGLWTFYTLVDRYIYPLHRGMVWLHIALSLGSLFLCLFWTFNDPIVSDLQAVMPLFDAYERQMERISLVVLIFLLGQFMFPINIFRSVILRARNRRLEV</sequence>
<feature type="transmembrane region" description="Helical" evidence="1">
    <location>
        <begin position="43"/>
        <end position="63"/>
    </location>
</feature>
<dbReference type="OrthoDB" id="1376924at2"/>
<feature type="transmembrane region" description="Helical" evidence="1">
    <location>
        <begin position="7"/>
        <end position="23"/>
    </location>
</feature>
<keyword evidence="1" id="KW-1133">Transmembrane helix</keyword>
<feature type="transmembrane region" description="Helical" evidence="1">
    <location>
        <begin position="119"/>
        <end position="138"/>
    </location>
</feature>
<dbReference type="EMBL" id="MQVX01000001">
    <property type="protein sequence ID" value="PQJ16131.1"/>
    <property type="molecule type" value="Genomic_DNA"/>
</dbReference>
<gene>
    <name evidence="2" type="ORF">BST99_10695</name>
</gene>
<accession>A0A2S7T966</accession>
<organism evidence="2 3">
    <name type="scientific">Aureicoccus marinus</name>
    <dbReference type="NCBI Taxonomy" id="754435"/>
    <lineage>
        <taxon>Bacteria</taxon>
        <taxon>Pseudomonadati</taxon>
        <taxon>Bacteroidota</taxon>
        <taxon>Flavobacteriia</taxon>
        <taxon>Flavobacteriales</taxon>
        <taxon>Flavobacteriaceae</taxon>
        <taxon>Aureicoccus</taxon>
    </lineage>
</organism>
<reference evidence="3" key="1">
    <citation type="submission" date="2016-11" db="EMBL/GenBank/DDBJ databases">
        <title>Trade-off between light-utilization and light-protection in marine flavobacteria.</title>
        <authorList>
            <person name="Kumagai Y."/>
            <person name="Yoshizawa S."/>
            <person name="Kogure K."/>
        </authorList>
    </citation>
    <scope>NUCLEOTIDE SEQUENCE [LARGE SCALE GENOMIC DNA]</scope>
    <source>
        <strain evidence="3">SG-18</strain>
    </source>
</reference>
<name>A0A2S7T966_9FLAO</name>
<dbReference type="AlphaFoldDB" id="A0A2S7T966"/>
<keyword evidence="3" id="KW-1185">Reference proteome</keyword>
<protein>
    <submittedName>
        <fullName evidence="2">Uncharacterized protein</fullName>
    </submittedName>
</protein>
<dbReference type="RefSeq" id="WP_105001802.1">
    <property type="nucleotide sequence ID" value="NZ_MQVX01000001.1"/>
</dbReference>
<evidence type="ECO:0000313" key="2">
    <source>
        <dbReference type="EMBL" id="PQJ16131.1"/>
    </source>
</evidence>
<feature type="transmembrane region" description="Helical" evidence="1">
    <location>
        <begin position="75"/>
        <end position="94"/>
    </location>
</feature>
<dbReference type="Proteomes" id="UP000239366">
    <property type="component" value="Unassembled WGS sequence"/>
</dbReference>
<dbReference type="Gene3D" id="1.20.210.10">
    <property type="entry name" value="Cytochrome c oxidase-like, subunit I domain"/>
    <property type="match status" value="1"/>
</dbReference>
<proteinExistence type="predicted"/>
<evidence type="ECO:0000256" key="1">
    <source>
        <dbReference type="SAM" id="Phobius"/>
    </source>
</evidence>
<dbReference type="InterPro" id="IPR036927">
    <property type="entry name" value="Cyt_c_oxase-like_su1_sf"/>
</dbReference>
<keyword evidence="1" id="KW-0812">Transmembrane</keyword>
<evidence type="ECO:0000313" key="3">
    <source>
        <dbReference type="Proteomes" id="UP000239366"/>
    </source>
</evidence>